<feature type="region of interest" description="Disordered" evidence="1">
    <location>
        <begin position="329"/>
        <end position="379"/>
    </location>
</feature>
<organism evidence="2 3">
    <name type="scientific">Candidatus Nanohalococcus occultus</name>
    <dbReference type="NCBI Taxonomy" id="2978047"/>
    <lineage>
        <taxon>Archaea</taxon>
        <taxon>Candidatus Nanohalarchaeota</taxon>
        <taxon>Candidatus Nanohalarchaeota incertae sedis</taxon>
        <taxon>Candidatus Nanohalococcus</taxon>
    </lineage>
</organism>
<accession>A0ABY8CDZ7</accession>
<sequence length="1504" mass="163802">MKLTKTAVLLCLVLLTVGLVAGYAGSGSGSGEPTTACNDGSDNDGDGLVDGEDPGCSNPLYEDDSEFNLYDMDASWIFAGETDPNESSSTVFFGSEVVDRGIGSSPFEDSIQGAGNRLNETYVSQSHVEYGGGTLDWMLYDNSDYEATDSVTGRGELIDSPRKDQCGNSKVDGDDDTLNCPEDAGLPDDRGNSDANTVSEVLDTHSITNGDGTTHEDPVTYVMDLNAKEFTTEGFPAGFRTEDISSSTSDDTKTYSDMPWTDVPDFYVDTDTQELWIVYPEVTDSAVIGSVTDKRAPHDDTYWDYSGDGTDYAGSCSGANCSEDEVELGDHECDSRSPAHVDDQQLDKDTTDTIRATSTEHETSKSGDNGYTEDTSDQDIRIQVTNDDEGGYNELDYEKGSSCGGSVPDDTCTGSGCSVSGGGEYYSGTEKNYAADYESATTEYRYETIELKTAKILDLNPDTNPGSQLEPKEVLFSGDNFKGGAESYSSNVLSQGFNDKGYFSWEVSSDTNNDIGVSLSRFTLDVDSSNEFISVRDWFRSFDADGPNGQGDGFLGVEDGRILGTTTATLASDTRNSSDGSSSSFGNFDFVNPSGVENNNDLSCPEDHVKCVIDMDMSLENIDQWDSPTPDSADVSYELQKEELDESLGVYKLFQNITPDTATGTYDGTVSNPTPGVCGDQPNEYWTYMEGPEVNNDVLNNNKNAQQVCVDSRTDCVVKGEEVSEGTVVDVSSQQTSGFEKSIDSPDREVCLAIPDSGDTHPGDNYDYDDDGTVEEMGGEWYDMDNEVANQYLRNGGSDLVDLSREYDSNGDGTYNSSDIDYYYTENPSAYHATYNPAGGEEGIALEDDCGPNIDGCDDSGTNTAGKSPLFFSTFTEGEKDEDFHPLSQTTEQDPAAFNGTFNRIDDDSNQLERSMDTVVSFTNPNWKTTFYERSISNSSVDQYGITKNLSMLISTRGEAYAPGRTYHRNGASRTSTDATSHSKTERVFGNSFADVSTHSDGRIQPGDGVWIDPDYIKQGWENGEYQSMEYFSGWRDKLGFNIDLTGPDAGLGFDTGPSSSYEHLSTGNVDTDIVIGDIYFEGEEDGVDNDGNGGVDESEVYEGTNIVGETTPRLEPPMCGDDRKEFLIEEMGESVNPERYDGGYACADAIDSCVDMSSTPRIIEAGDYRNTDEPDESAGRAKEDKEICSQTTVRGPTDPKYRWMDQDLTEEYCRANSFYGSQGVRWFDEDYVNNYPEAVKYGIDDDWNVYMEDEGKSTEPSPVDNGNRTHNKIRTTGFCGGDDAGEFFVTQQCNTDLCETDTDVQGVVKTPGACILDGSKYPAVSSDIRDTYQPGEAVRYDYGGEVEEIRCLQGTWYDNWPIVAEQDQTDITLGSTKAILFHVINPTENAITFDLQIEDTTMRKFSEFSQTGENTMSLNVPAQSTRTVEVDSIGGKDTISGVPVWVQATSTYSDLTGEAYTNVNVVPQQTSGQTQQDPNDVPGIGIVQVLAAALTATAAVFFS</sequence>
<dbReference type="Proteomes" id="UP001218034">
    <property type="component" value="Chromosome"/>
</dbReference>
<keyword evidence="3" id="KW-1185">Reference proteome</keyword>
<feature type="region of interest" description="Disordered" evidence="1">
    <location>
        <begin position="964"/>
        <end position="984"/>
    </location>
</feature>
<evidence type="ECO:0000256" key="1">
    <source>
        <dbReference type="SAM" id="MobiDB-lite"/>
    </source>
</evidence>
<name>A0ABY8CDZ7_9ARCH</name>
<protein>
    <submittedName>
        <fullName evidence="2">Uncharacterized protein</fullName>
    </submittedName>
</protein>
<evidence type="ECO:0000313" key="3">
    <source>
        <dbReference type="Proteomes" id="UP001218034"/>
    </source>
</evidence>
<gene>
    <name evidence="2" type="ORF">SVXNc_0418</name>
</gene>
<proteinExistence type="predicted"/>
<feature type="region of interest" description="Disordered" evidence="1">
    <location>
        <begin position="26"/>
        <end position="57"/>
    </location>
</feature>
<reference evidence="2 3" key="1">
    <citation type="submission" date="2022-09" db="EMBL/GenBank/DDBJ databases">
        <title>Xylan utilization by haloarchaea-nanohaloarchaea associations.</title>
        <authorList>
            <person name="Yakimov M."/>
        </authorList>
    </citation>
    <scope>NUCLEOTIDE SEQUENCE [LARGE SCALE GENOMIC DNA]</scope>
    <source>
        <strain evidence="2 3">SVXNc</strain>
    </source>
</reference>
<feature type="region of interest" description="Disordered" evidence="1">
    <location>
        <begin position="153"/>
        <end position="194"/>
    </location>
</feature>
<dbReference type="EMBL" id="CP104395">
    <property type="protein sequence ID" value="WEL19442.1"/>
    <property type="molecule type" value="Genomic_DNA"/>
</dbReference>
<feature type="region of interest" description="Disordered" evidence="1">
    <location>
        <begin position="1168"/>
        <end position="1202"/>
    </location>
</feature>
<dbReference type="GeneID" id="90589855"/>
<feature type="compositionally biased region" description="Basic and acidic residues" evidence="1">
    <location>
        <begin position="156"/>
        <end position="165"/>
    </location>
</feature>
<feature type="compositionally biased region" description="Basic and acidic residues" evidence="1">
    <location>
        <begin position="1168"/>
        <end position="1188"/>
    </location>
</feature>
<feature type="compositionally biased region" description="Basic and acidic residues" evidence="1">
    <location>
        <begin position="329"/>
        <end position="365"/>
    </location>
</feature>
<feature type="compositionally biased region" description="Acidic residues" evidence="1">
    <location>
        <begin position="41"/>
        <end position="53"/>
    </location>
</feature>
<dbReference type="RefSeq" id="WP_347722313.1">
    <property type="nucleotide sequence ID" value="NZ_CP104395.1"/>
</dbReference>
<evidence type="ECO:0000313" key="2">
    <source>
        <dbReference type="EMBL" id="WEL19442.1"/>
    </source>
</evidence>